<dbReference type="InterPro" id="IPR002042">
    <property type="entry name" value="Uricase"/>
</dbReference>
<dbReference type="EMBL" id="CP002869">
    <property type="protein sequence ID" value="AEI41794.1"/>
    <property type="molecule type" value="Genomic_DNA"/>
</dbReference>
<dbReference type="UniPathway" id="UPA00394">
    <property type="reaction ID" value="UER00650"/>
</dbReference>
<feature type="binding site" evidence="6">
    <location>
        <position position="187"/>
    </location>
    <ligand>
        <name>urate</name>
        <dbReference type="ChEBI" id="CHEBI:17775"/>
    </ligand>
</feature>
<dbReference type="EC" id="1.7.3.3" evidence="5 7"/>
<reference evidence="10" key="1">
    <citation type="submission" date="2011-06" db="EMBL/GenBank/DDBJ databases">
        <title>Complete genome sequence of Paenibacillus mucilaginosus KNP414.</title>
        <authorList>
            <person name="Wang J."/>
            <person name="Hu S."/>
            <person name="Hu X."/>
            <person name="Zhang B."/>
            <person name="Dong D."/>
            <person name="Zhang S."/>
            <person name="Zhao K."/>
            <person name="Wu D."/>
        </authorList>
    </citation>
    <scope>NUCLEOTIDE SEQUENCE [LARGE SCALE GENOMIC DNA]</scope>
    <source>
        <strain evidence="10">KNP414</strain>
    </source>
</reference>
<dbReference type="PIRSF" id="PIRSF000241">
    <property type="entry name" value="Urate_oxidase"/>
    <property type="match status" value="1"/>
</dbReference>
<dbReference type="GO" id="GO:0006145">
    <property type="term" value="P:purine nucleobase catabolic process"/>
    <property type="evidence" value="ECO:0007669"/>
    <property type="project" value="TreeGrafter"/>
</dbReference>
<evidence type="ECO:0000256" key="2">
    <source>
        <dbReference type="ARBA" id="ARBA00009760"/>
    </source>
</evidence>
<dbReference type="HOGENOM" id="CLU_048151_0_0_9"/>
<dbReference type="NCBIfam" id="TIGR03383">
    <property type="entry name" value="urate_oxi"/>
    <property type="match status" value="1"/>
</dbReference>
<feature type="compositionally biased region" description="Basic and acidic residues" evidence="8">
    <location>
        <begin position="335"/>
        <end position="344"/>
    </location>
</feature>
<dbReference type="Gene3D" id="3.10.270.10">
    <property type="entry name" value="Urate Oxidase"/>
    <property type="match status" value="1"/>
</dbReference>
<dbReference type="PANTHER" id="PTHR42874:SF1">
    <property type="entry name" value="URICASE"/>
    <property type="match status" value="1"/>
</dbReference>
<feature type="binding site" evidence="6">
    <location>
        <position position="75"/>
    </location>
    <ligand>
        <name>urate</name>
        <dbReference type="ChEBI" id="CHEBI:17775"/>
    </ligand>
</feature>
<evidence type="ECO:0000256" key="7">
    <source>
        <dbReference type="RuleBase" id="RU004455"/>
    </source>
</evidence>
<dbReference type="SUPFAM" id="SSF55620">
    <property type="entry name" value="Tetrahydrobiopterin biosynthesis enzymes-like"/>
    <property type="match status" value="2"/>
</dbReference>
<protein>
    <recommendedName>
        <fullName evidence="5 7">Uricase</fullName>
        <ecNumber evidence="5 7">1.7.3.3</ecNumber>
    </recommendedName>
    <alternativeName>
        <fullName evidence="5">Urate oxidase</fullName>
    </alternativeName>
</protein>
<feature type="binding site" evidence="6">
    <location>
        <position position="76"/>
    </location>
    <ligand>
        <name>5-hydroxyisourate</name>
        <dbReference type="ChEBI" id="CHEBI:18072"/>
    </ligand>
</feature>
<accession>F8FF76</accession>
<gene>
    <name evidence="9" type="primary">uao</name>
    <name evidence="9" type="ordered locus">KNP414_03236</name>
</gene>
<dbReference type="PRINTS" id="PR00093">
    <property type="entry name" value="URICASE"/>
</dbReference>
<evidence type="ECO:0000313" key="10">
    <source>
        <dbReference type="Proteomes" id="UP000006620"/>
    </source>
</evidence>
<comment type="pathway">
    <text evidence="1 5">Purine metabolism; urate degradation; (S)-allantoin from urate: step 1/3.</text>
</comment>
<proteinExistence type="inferred from homology"/>
<dbReference type="PANTHER" id="PTHR42874">
    <property type="entry name" value="URICASE"/>
    <property type="match status" value="1"/>
</dbReference>
<feature type="binding site" evidence="6">
    <location>
        <position position="279"/>
    </location>
    <ligand>
        <name>urate</name>
        <dbReference type="ChEBI" id="CHEBI:17775"/>
    </ligand>
</feature>
<sequence>MSRTETGKRTMYYGKGDVLVYRTFAEPLTEVTRIPESPFTGDGNVIMAMNVKVAVRGEAFLTSFTEGDNSMVVATDSMKNLIIRHAADYEGSTVEGFLYHIAGIFLKKYSHITTIELEADRLPFDGLSVASPDGGWRESGLVFRRSHNDHTSASVVVERAEGGVLTVRKQESLLTGLQLIKVKGSSFAGFIRDEYTTLPETQDRPLFIWLNIGWTYKDEKDAIDPKNGSYAASEQIRDIAHTVFHEANSPSIQHLIYRIGLRILERFPQLAEVRFESNNRTWETVVESVDGSDARVYTEPRPPYGFQGFSMTQEDLAAAAGGEDGEAAAALETAASERSEAPTS</sequence>
<dbReference type="GO" id="GO:0019628">
    <property type="term" value="P:urate catabolic process"/>
    <property type="evidence" value="ECO:0007669"/>
    <property type="project" value="UniProtKB-UniPathway"/>
</dbReference>
<evidence type="ECO:0000256" key="1">
    <source>
        <dbReference type="ARBA" id="ARBA00004831"/>
    </source>
</evidence>
<comment type="similarity">
    <text evidence="2 5 7">Belongs to the uricase family.</text>
</comment>
<dbReference type="KEGG" id="pms:KNP414_03236"/>
<dbReference type="AlphaFoldDB" id="F8FF76"/>
<feature type="binding site" evidence="6">
    <location>
        <position position="204"/>
    </location>
    <ligand>
        <name>5-hydroxyisourate</name>
        <dbReference type="ChEBI" id="CHEBI:18072"/>
    </ligand>
</feature>
<evidence type="ECO:0000256" key="8">
    <source>
        <dbReference type="SAM" id="MobiDB-lite"/>
    </source>
</evidence>
<feature type="binding site" evidence="6">
    <location>
        <position position="75"/>
    </location>
    <ligand>
        <name>5-hydroxyisourate</name>
        <dbReference type="ChEBI" id="CHEBI:18072"/>
    </ligand>
</feature>
<name>F8FF76_PAEMK</name>
<organism evidence="9 10">
    <name type="scientific">Paenibacillus mucilaginosus (strain KNP414)</name>
    <dbReference type="NCBI Taxonomy" id="1036673"/>
    <lineage>
        <taxon>Bacteria</taxon>
        <taxon>Bacillati</taxon>
        <taxon>Bacillota</taxon>
        <taxon>Bacilli</taxon>
        <taxon>Bacillales</taxon>
        <taxon>Paenibacillaceae</taxon>
        <taxon>Paenibacillus</taxon>
    </lineage>
</organism>
<feature type="compositionally biased region" description="Low complexity" evidence="8">
    <location>
        <begin position="319"/>
        <end position="334"/>
    </location>
</feature>
<feature type="binding site" evidence="6">
    <location>
        <position position="204"/>
    </location>
    <ligand>
        <name>urate</name>
        <dbReference type="ChEBI" id="CHEBI:17775"/>
    </ligand>
</feature>
<dbReference type="PATRIC" id="fig|1036673.3.peg.2978"/>
<keyword evidence="3 5" id="KW-0659">Purine metabolism</keyword>
<feature type="binding site" evidence="6">
    <location>
        <position position="279"/>
    </location>
    <ligand>
        <name>5-hydroxyisourate</name>
        <dbReference type="ChEBI" id="CHEBI:18072"/>
    </ligand>
</feature>
<feature type="binding site" evidence="6">
    <location>
        <position position="75"/>
    </location>
    <ligand>
        <name>O2</name>
        <dbReference type="ChEBI" id="CHEBI:15379"/>
    </ligand>
</feature>
<evidence type="ECO:0000313" key="9">
    <source>
        <dbReference type="EMBL" id="AEI41794.1"/>
    </source>
</evidence>
<evidence type="ECO:0000256" key="5">
    <source>
        <dbReference type="PIRNR" id="PIRNR000241"/>
    </source>
</evidence>
<reference evidence="9 10" key="2">
    <citation type="journal article" date="2013" name="Genome Announc.">
        <title>Genome Sequence of Growth-Improving Paenibacillus mucilaginosus Strain KNP414.</title>
        <authorList>
            <person name="Lu J.J."/>
            <person name="Wang J.F."/>
            <person name="Hu X.F."/>
        </authorList>
    </citation>
    <scope>NUCLEOTIDE SEQUENCE [LARGE SCALE GENOMIC DNA]</scope>
    <source>
        <strain evidence="9 10">KNP414</strain>
    </source>
</reference>
<feature type="binding site" evidence="6">
    <location>
        <position position="76"/>
    </location>
    <ligand>
        <name>urate</name>
        <dbReference type="ChEBI" id="CHEBI:17775"/>
    </ligand>
</feature>
<comment type="function">
    <text evidence="5 7">Catalyzes the oxidation of uric acid to 5-hydroxyisourate, which is further processed to form (S)-allantoin.</text>
</comment>
<feature type="region of interest" description="Disordered" evidence="8">
    <location>
        <begin position="319"/>
        <end position="344"/>
    </location>
</feature>
<feature type="binding site" evidence="6">
    <location>
        <position position="279"/>
    </location>
    <ligand>
        <name>O2</name>
        <dbReference type="ChEBI" id="CHEBI:15379"/>
    </ligand>
</feature>
<dbReference type="GO" id="GO:0004846">
    <property type="term" value="F:urate oxidase activity"/>
    <property type="evidence" value="ECO:0007669"/>
    <property type="project" value="UniProtKB-EC"/>
</dbReference>
<evidence type="ECO:0000256" key="3">
    <source>
        <dbReference type="ARBA" id="ARBA00022631"/>
    </source>
</evidence>
<feature type="binding site" evidence="6">
    <location>
        <position position="187"/>
    </location>
    <ligand>
        <name>5-hydroxyisourate</name>
        <dbReference type="ChEBI" id="CHEBI:18072"/>
    </ligand>
</feature>
<dbReference type="Proteomes" id="UP000006620">
    <property type="component" value="Chromosome"/>
</dbReference>
<comment type="catalytic activity">
    <reaction evidence="5 7">
        <text>urate + O2 + H2O = 5-hydroxyisourate + H2O2</text>
        <dbReference type="Rhea" id="RHEA:21368"/>
        <dbReference type="ChEBI" id="CHEBI:15377"/>
        <dbReference type="ChEBI" id="CHEBI:15379"/>
        <dbReference type="ChEBI" id="CHEBI:16240"/>
        <dbReference type="ChEBI" id="CHEBI:17775"/>
        <dbReference type="ChEBI" id="CHEBI:18072"/>
        <dbReference type="EC" id="1.7.3.3"/>
    </reaction>
</comment>
<dbReference type="Pfam" id="PF01014">
    <property type="entry name" value="Uricase"/>
    <property type="match status" value="2"/>
</dbReference>
<dbReference type="RefSeq" id="WP_013916953.1">
    <property type="nucleotide sequence ID" value="NC_015690.1"/>
</dbReference>
<keyword evidence="4 5" id="KW-0560">Oxidoreductase</keyword>
<feature type="binding site" evidence="6">
    <location>
        <position position="253"/>
    </location>
    <ligand>
        <name>5-hydroxyisourate</name>
        <dbReference type="ChEBI" id="CHEBI:18072"/>
    </ligand>
</feature>
<evidence type="ECO:0000256" key="6">
    <source>
        <dbReference type="PIRSR" id="PIRSR000241-2"/>
    </source>
</evidence>
<feature type="binding site" evidence="6">
    <location>
        <position position="253"/>
    </location>
    <ligand>
        <name>urate</name>
        <dbReference type="ChEBI" id="CHEBI:17775"/>
    </ligand>
</feature>
<evidence type="ECO:0000256" key="4">
    <source>
        <dbReference type="ARBA" id="ARBA00023002"/>
    </source>
</evidence>